<comment type="caution">
    <text evidence="1">The sequence shown here is derived from an EMBL/GenBank/DDBJ whole genome shotgun (WGS) entry which is preliminary data.</text>
</comment>
<feature type="non-terminal residue" evidence="1">
    <location>
        <position position="110"/>
    </location>
</feature>
<sequence length="110" mass="12669">MIAILKKDIYERLVKLHLQNKRPIFFEELLLPNSTRITVIRAFLCLLFLGFELKAKLFQDVDQGRITLLPIRDNEEEFLGGLEKVIKKKLLDGVPTEGSVSITEIEDDDV</sequence>
<name>X1RRL9_9ZZZZ</name>
<dbReference type="AlphaFoldDB" id="X1RRL9"/>
<protein>
    <submittedName>
        <fullName evidence="1">Uncharacterized protein</fullName>
    </submittedName>
</protein>
<evidence type="ECO:0000313" key="1">
    <source>
        <dbReference type="EMBL" id="GAI83367.1"/>
    </source>
</evidence>
<proteinExistence type="predicted"/>
<gene>
    <name evidence="1" type="ORF">S12H4_17126</name>
</gene>
<dbReference type="Gene3D" id="1.10.10.580">
    <property type="entry name" value="Structural maintenance of chromosome 1. Chain E"/>
    <property type="match status" value="1"/>
</dbReference>
<reference evidence="1" key="1">
    <citation type="journal article" date="2014" name="Front. Microbiol.">
        <title>High frequency of phylogenetically diverse reductive dehalogenase-homologous genes in deep subseafloor sedimentary metagenomes.</title>
        <authorList>
            <person name="Kawai M."/>
            <person name="Futagami T."/>
            <person name="Toyoda A."/>
            <person name="Takaki Y."/>
            <person name="Nishi S."/>
            <person name="Hori S."/>
            <person name="Arai W."/>
            <person name="Tsubouchi T."/>
            <person name="Morono Y."/>
            <person name="Uchiyama I."/>
            <person name="Ito T."/>
            <person name="Fujiyama A."/>
            <person name="Inagaki F."/>
            <person name="Takami H."/>
        </authorList>
    </citation>
    <scope>NUCLEOTIDE SEQUENCE</scope>
    <source>
        <strain evidence="1">Expedition CK06-06</strain>
    </source>
</reference>
<dbReference type="EMBL" id="BARW01008341">
    <property type="protein sequence ID" value="GAI83367.1"/>
    <property type="molecule type" value="Genomic_DNA"/>
</dbReference>
<dbReference type="InterPro" id="IPR023093">
    <property type="entry name" value="ScpA-like_C"/>
</dbReference>
<organism evidence="1">
    <name type="scientific">marine sediment metagenome</name>
    <dbReference type="NCBI Taxonomy" id="412755"/>
    <lineage>
        <taxon>unclassified sequences</taxon>
        <taxon>metagenomes</taxon>
        <taxon>ecological metagenomes</taxon>
    </lineage>
</organism>
<accession>X1RRL9</accession>